<keyword evidence="6" id="KW-0479">Metal-binding</keyword>
<dbReference type="SUPFAM" id="SSF56112">
    <property type="entry name" value="Protein kinase-like (PK-like)"/>
    <property type="match status" value="1"/>
</dbReference>
<evidence type="ECO:0000256" key="3">
    <source>
        <dbReference type="ARBA" id="ARBA00012406"/>
    </source>
</evidence>
<evidence type="ECO:0000256" key="13">
    <source>
        <dbReference type="ARBA" id="ARBA00048329"/>
    </source>
</evidence>
<dbReference type="InterPro" id="IPR017441">
    <property type="entry name" value="Protein_kinase_ATP_BS"/>
</dbReference>
<evidence type="ECO:0000256" key="8">
    <source>
        <dbReference type="ARBA" id="ARBA00022777"/>
    </source>
</evidence>
<dbReference type="PROSITE" id="PS00108">
    <property type="entry name" value="PROTEIN_KINASE_ST"/>
    <property type="match status" value="1"/>
</dbReference>
<dbReference type="EC" id="2.7.11.25" evidence="3"/>
<evidence type="ECO:0000313" key="20">
    <source>
        <dbReference type="WBParaSite" id="ASIM_0001092101-mRNA-1"/>
    </source>
</evidence>
<dbReference type="SUPFAM" id="SSF47769">
    <property type="entry name" value="SAM/Pointed domain"/>
    <property type="match status" value="1"/>
</dbReference>
<dbReference type="OrthoDB" id="275301at2759"/>
<reference evidence="18 19" key="2">
    <citation type="submission" date="2018-11" db="EMBL/GenBank/DDBJ databases">
        <authorList>
            <consortium name="Pathogen Informatics"/>
        </authorList>
    </citation>
    <scope>NUCLEOTIDE SEQUENCE [LARGE SCALE GENOMIC DNA]</scope>
</reference>
<dbReference type="InterPro" id="IPR025136">
    <property type="entry name" value="MAP3K_TRAF-bd"/>
</dbReference>
<feature type="domain" description="Protein kinase" evidence="17">
    <location>
        <begin position="803"/>
        <end position="1066"/>
    </location>
</feature>
<dbReference type="InterPro" id="IPR013761">
    <property type="entry name" value="SAM/pointed_sf"/>
</dbReference>
<feature type="coiled-coil region" evidence="15">
    <location>
        <begin position="1468"/>
        <end position="1495"/>
    </location>
</feature>
<dbReference type="WBParaSite" id="ASIM_0001092101-mRNA-1">
    <property type="protein sequence ID" value="ASIM_0001092101-mRNA-1"/>
    <property type="gene ID" value="ASIM_0001092101"/>
</dbReference>
<evidence type="ECO:0000256" key="4">
    <source>
        <dbReference type="ARBA" id="ARBA00022527"/>
    </source>
</evidence>
<evidence type="ECO:0000313" key="19">
    <source>
        <dbReference type="Proteomes" id="UP000267096"/>
    </source>
</evidence>
<evidence type="ECO:0000256" key="9">
    <source>
        <dbReference type="ARBA" id="ARBA00022840"/>
    </source>
</evidence>
<dbReference type="InterPro" id="IPR043969">
    <property type="entry name" value="MAP3K_PH"/>
</dbReference>
<dbReference type="Gene3D" id="3.30.200.20">
    <property type="entry name" value="Phosphorylase Kinase, domain 1"/>
    <property type="match status" value="1"/>
</dbReference>
<name>A0A158PN37_ANISI</name>
<evidence type="ECO:0000256" key="15">
    <source>
        <dbReference type="SAM" id="Coils"/>
    </source>
</evidence>
<feature type="compositionally biased region" description="Polar residues" evidence="16">
    <location>
        <begin position="1097"/>
        <end position="1106"/>
    </location>
</feature>
<evidence type="ECO:0000256" key="7">
    <source>
        <dbReference type="ARBA" id="ARBA00022741"/>
    </source>
</evidence>
<evidence type="ECO:0000256" key="1">
    <source>
        <dbReference type="ARBA" id="ARBA00001946"/>
    </source>
</evidence>
<protein>
    <recommendedName>
        <fullName evidence="3">mitogen-activated protein kinase kinase kinase</fullName>
        <ecNumber evidence="3">2.7.11.25</ecNumber>
    </recommendedName>
</protein>
<organism evidence="20">
    <name type="scientific">Anisakis simplex</name>
    <name type="common">Herring worm</name>
    <dbReference type="NCBI Taxonomy" id="6269"/>
    <lineage>
        <taxon>Eukaryota</taxon>
        <taxon>Metazoa</taxon>
        <taxon>Ecdysozoa</taxon>
        <taxon>Nematoda</taxon>
        <taxon>Chromadorea</taxon>
        <taxon>Rhabditida</taxon>
        <taxon>Spirurina</taxon>
        <taxon>Ascaridomorpha</taxon>
        <taxon>Ascaridoidea</taxon>
        <taxon>Anisakidae</taxon>
        <taxon>Anisakis</taxon>
        <taxon>Anisakis simplex complex</taxon>
    </lineage>
</organism>
<evidence type="ECO:0000259" key="17">
    <source>
        <dbReference type="PROSITE" id="PS50011"/>
    </source>
</evidence>
<evidence type="ECO:0000256" key="16">
    <source>
        <dbReference type="SAM" id="MobiDB-lite"/>
    </source>
</evidence>
<proteinExistence type="inferred from homology"/>
<evidence type="ECO:0000256" key="11">
    <source>
        <dbReference type="ARBA" id="ARBA00023054"/>
    </source>
</evidence>
<keyword evidence="5" id="KW-0808">Transferase</keyword>
<evidence type="ECO:0000256" key="2">
    <source>
        <dbReference type="ARBA" id="ARBA00006529"/>
    </source>
</evidence>
<feature type="compositionally biased region" description="Low complexity" evidence="16">
    <location>
        <begin position="23"/>
        <end position="44"/>
    </location>
</feature>
<dbReference type="InterPro" id="IPR046872">
    <property type="entry name" value="DRHyd-ASK"/>
</dbReference>
<dbReference type="PANTHER" id="PTHR11584">
    <property type="entry name" value="SERINE/THREONINE PROTEIN KINASE"/>
    <property type="match status" value="1"/>
</dbReference>
<dbReference type="FunFam" id="1.10.510.10:FF:000054">
    <property type="entry name" value="Mitogen-activated protein kinase kinase kinase 5"/>
    <property type="match status" value="1"/>
</dbReference>
<keyword evidence="10" id="KW-0460">Magnesium</keyword>
<comment type="cofactor">
    <cofactor evidence="1">
        <name>Mg(2+)</name>
        <dbReference type="ChEBI" id="CHEBI:18420"/>
    </cofactor>
</comment>
<dbReference type="PROSITE" id="PS00107">
    <property type="entry name" value="PROTEIN_KINASE_ATP"/>
    <property type="match status" value="1"/>
</dbReference>
<feature type="region of interest" description="Disordered" evidence="16">
    <location>
        <begin position="1097"/>
        <end position="1169"/>
    </location>
</feature>
<keyword evidence="4" id="KW-0723">Serine/threonine-protein kinase</keyword>
<feature type="region of interest" description="Disordered" evidence="16">
    <location>
        <begin position="1"/>
        <end position="44"/>
    </location>
</feature>
<comment type="similarity">
    <text evidence="2">Belongs to the protein kinase superfamily. STE Ser/Thr protein kinase family. MAP kinase kinase kinase subfamily.</text>
</comment>
<keyword evidence="9 14" id="KW-0067">ATP-binding</keyword>
<keyword evidence="8" id="KW-0418">Kinase</keyword>
<evidence type="ECO:0000256" key="6">
    <source>
        <dbReference type="ARBA" id="ARBA00022723"/>
    </source>
</evidence>
<accession>A0A158PN37</accession>
<dbReference type="Pfam" id="PF13281">
    <property type="entry name" value="MAP3K_TRAF_bd"/>
    <property type="match status" value="1"/>
</dbReference>
<dbReference type="EMBL" id="UYRR01031001">
    <property type="protein sequence ID" value="VDK43053.1"/>
    <property type="molecule type" value="Genomic_DNA"/>
</dbReference>
<comment type="catalytic activity">
    <reaction evidence="13">
        <text>L-seryl-[protein] + ATP = O-phospho-L-seryl-[protein] + ADP + H(+)</text>
        <dbReference type="Rhea" id="RHEA:17989"/>
        <dbReference type="Rhea" id="RHEA-COMP:9863"/>
        <dbReference type="Rhea" id="RHEA-COMP:11604"/>
        <dbReference type="ChEBI" id="CHEBI:15378"/>
        <dbReference type="ChEBI" id="CHEBI:29999"/>
        <dbReference type="ChEBI" id="CHEBI:30616"/>
        <dbReference type="ChEBI" id="CHEBI:83421"/>
        <dbReference type="ChEBI" id="CHEBI:456216"/>
        <dbReference type="EC" id="2.7.11.25"/>
    </reaction>
</comment>
<feature type="compositionally biased region" description="Low complexity" evidence="16">
    <location>
        <begin position="1140"/>
        <end position="1160"/>
    </location>
</feature>
<dbReference type="GO" id="GO:0005524">
    <property type="term" value="F:ATP binding"/>
    <property type="evidence" value="ECO:0007669"/>
    <property type="project" value="UniProtKB-UniRule"/>
</dbReference>
<evidence type="ECO:0000313" key="18">
    <source>
        <dbReference type="EMBL" id="VDK43053.1"/>
    </source>
</evidence>
<dbReference type="Gene3D" id="1.10.510.10">
    <property type="entry name" value="Transferase(Phosphotransferase) domain 1"/>
    <property type="match status" value="1"/>
</dbReference>
<dbReference type="GO" id="GO:0004709">
    <property type="term" value="F:MAP kinase kinase kinase activity"/>
    <property type="evidence" value="ECO:0007669"/>
    <property type="project" value="UniProtKB-EC"/>
</dbReference>
<dbReference type="InterPro" id="IPR046873">
    <property type="entry name" value="HisK-N-like"/>
</dbReference>
<gene>
    <name evidence="18" type="ORF">ASIM_LOCUS10479</name>
</gene>
<feature type="compositionally biased region" description="Polar residues" evidence="16">
    <location>
        <begin position="1128"/>
        <end position="1139"/>
    </location>
</feature>
<dbReference type="SMART" id="SM00220">
    <property type="entry name" value="S_TKc"/>
    <property type="match status" value="1"/>
</dbReference>
<reference evidence="20" key="1">
    <citation type="submission" date="2016-04" db="UniProtKB">
        <authorList>
            <consortium name="WormBaseParasite"/>
        </authorList>
    </citation>
    <scope>IDENTIFICATION</scope>
</reference>
<keyword evidence="7 14" id="KW-0547">Nucleotide-binding</keyword>
<dbReference type="Pfam" id="PF19039">
    <property type="entry name" value="ASK_PH"/>
    <property type="match status" value="1"/>
</dbReference>
<dbReference type="PANTHER" id="PTHR11584:SF394">
    <property type="entry name" value="APOPTOTIC SIGNAL-REGULATING KINASE 1, ISOFORM C"/>
    <property type="match status" value="1"/>
</dbReference>
<dbReference type="Proteomes" id="UP000267096">
    <property type="component" value="Unassembled WGS sequence"/>
</dbReference>
<dbReference type="PROSITE" id="PS50011">
    <property type="entry name" value="PROTEIN_KINASE_DOM"/>
    <property type="match status" value="1"/>
</dbReference>
<comment type="catalytic activity">
    <reaction evidence="12">
        <text>L-threonyl-[protein] + ATP = O-phospho-L-threonyl-[protein] + ADP + H(+)</text>
        <dbReference type="Rhea" id="RHEA:46608"/>
        <dbReference type="Rhea" id="RHEA-COMP:11060"/>
        <dbReference type="Rhea" id="RHEA-COMP:11605"/>
        <dbReference type="ChEBI" id="CHEBI:15378"/>
        <dbReference type="ChEBI" id="CHEBI:30013"/>
        <dbReference type="ChEBI" id="CHEBI:30616"/>
        <dbReference type="ChEBI" id="CHEBI:61977"/>
        <dbReference type="ChEBI" id="CHEBI:456216"/>
        <dbReference type="EC" id="2.7.11.25"/>
    </reaction>
</comment>
<keyword evidence="11 15" id="KW-0175">Coiled coil</keyword>
<evidence type="ECO:0000256" key="5">
    <source>
        <dbReference type="ARBA" id="ARBA00022679"/>
    </source>
</evidence>
<feature type="binding site" evidence="14">
    <location>
        <position position="832"/>
    </location>
    <ligand>
        <name>ATP</name>
        <dbReference type="ChEBI" id="CHEBI:30616"/>
    </ligand>
</feature>
<dbReference type="InterPro" id="IPR011009">
    <property type="entry name" value="Kinase-like_dom_sf"/>
</dbReference>
<evidence type="ECO:0000256" key="10">
    <source>
        <dbReference type="ARBA" id="ARBA00022842"/>
    </source>
</evidence>
<keyword evidence="19" id="KW-1185">Reference proteome</keyword>
<dbReference type="Pfam" id="PF00069">
    <property type="entry name" value="Pkinase"/>
    <property type="match status" value="1"/>
</dbReference>
<dbReference type="GO" id="GO:0046872">
    <property type="term" value="F:metal ion binding"/>
    <property type="evidence" value="ECO:0007669"/>
    <property type="project" value="UniProtKB-KW"/>
</dbReference>
<evidence type="ECO:0000256" key="12">
    <source>
        <dbReference type="ARBA" id="ARBA00047559"/>
    </source>
</evidence>
<dbReference type="Pfam" id="PF20302">
    <property type="entry name" value="HisK-N-like"/>
    <property type="match status" value="1"/>
</dbReference>
<dbReference type="InterPro" id="IPR008271">
    <property type="entry name" value="Ser/Thr_kinase_AS"/>
</dbReference>
<sequence length="1768" mass="197079">MGEYSNMDVCPIPLPPRANASNPTPITSRLPTTTTVASSAGSSSQTVVEKSGSTLCSRKLQIVLIIDVKAAKNLRVREMACHDVQKVADTLNVNLTAQRLADIIMRHAEGDELEVEEDEEVCSESEGEEEPSIDLDDGVIPILDKISFSNRKLICASDVRRAVDFYRSSSDGCGTYFCMHAKFSRRNQINALSPELKYTVIEKIVKGVILHNTDSRALAHSLSKKYKIPHFEASTRLDFDRLDFGETNALDVFYNADVALVDVSITQQQPSLCYHIGVRESMGQSYNIILTHFTDETSESLVEALRKTLAHLPMIGYILSSDNAFLISVDKSSKIDNIAQLKADIEQNSDKKLKMQSHLKNGRLMSFRTRMKQALKNVQIEASAHSREKFLSDLRKARETVDVNESNRFLDKMRHRLDNPDVLSVDTLHQFMLSYRDNQNYDAMISLIDDLSRIENCTVVNEQAIRFLYAFALNRRNKEGDRDRALETVLQTIADKKDSTISPDVICLAGRIYKDKFITSNYEDRESLDKAIEWYRKAFELSPLEYSGINLTTLLRARGETFENNNEMQQIAVILNSLLGRKGALSNLSEYWDVATYFEVSVLAEDYPKACQAALKMAILKPPIWFLKSTMENIKLINRCAATMSPIEKEKQQFLFWSEFFMEAIDSETEIVCARFPVLIQEVTKVFTPSFLTMNLSEGSIILSHVLENSQQKKPPPGIHRWHFTAANIKAVSASKRDDRSMFLYVHENSDDFNLVFPSAAHCNKVMASLIEMTSELDGNAGRVLHDCESENRLEFEYELTNSGERVVLGRGTYGVVYSGRDLTTQRSIVVKEVEVKNEEEVQPLMEEIQLHSTLSHPNIVQYLGCKLLKKEQGNDIFLIFMEQVPGGSLSSLLRSKWGPLLDNEQTMAIYGKQILDGLRYLHEQKIVHRDIKGDNVLVNTYSGVCKISDFGTCKRLAGLNPVTETFTGTLQYMAPEVIDHGQRGYGAPADIWSFGCTMVEMATGRPPFVELGSPQAAMFKVGMFKAHPPIPERLSERCKRFILRAFEADPQKRATAAELLVDAFIQSYIPHSNRSGSANKKHFEAIKQHNRVETFLSSSATSEGSSPIYHRPEIHRSSSHLGGIGLNTFQTSGTQQGPSTVQTSTEQTTATNTETSSEVKGGAQQHLQSEASNAPKNLHLLIDSSVTSPAAALTPSSHSFMLDQGVGMSISPNVSTYQLSQPSSPIIDDNTHPQLINTPSVGSPSAVNGMLHSTSSCFSSLNRTSSDESGMSSRFFMLKKDSERRNTLARFMLDYKAEIIDNWFEHLAKSQQTTELLVTKEMLLTLLLGMRKYLLTKDTATTAIDTIRAQLDYEPTAISQVNLALYAFSDAVQPSLRQQSIKPHWIFALDNLIRSTVQTAVGILSPDLSAMLSVQDAPGNRMSSISRDSAGSHSEHSTIDSRCCSATHGASREALWGNLSPEMRKELRSLADENRRLFEELVCVEREYKELLQSTLKEKRIRVERLTDFLSESGAGMAAFNATGAGMTNFSGTPGAVLSPRNAADIASATNASPTPMLPAFQLSANSNSNTYSSTTSPIIIHNNYNDSDASNQSMMALRSSIVVPPPSKSNFVCSRSHQLSNLNTMSNASVINSLASSSTFINELQSQSPVVGSPDGSFGLVRNDDLAQWLRTLNCDEASIRRLQQEEYTKDDLIDFVTREELLQLGLKGGMVCRMWRSIVAQRERHHRTPCAGYLTPSLRSRHNSMDDFHSPVNDELYTVTELSTM</sequence>
<dbReference type="Pfam" id="PF20309">
    <property type="entry name" value="DRHyd-ASK"/>
    <property type="match status" value="1"/>
</dbReference>
<dbReference type="InterPro" id="IPR000719">
    <property type="entry name" value="Prot_kinase_dom"/>
</dbReference>
<evidence type="ECO:0000256" key="14">
    <source>
        <dbReference type="PROSITE-ProRule" id="PRU10141"/>
    </source>
</evidence>